<organism evidence="1 2">
    <name type="scientific">Candidatus Anaerobiospirillum pullicola</name>
    <dbReference type="NCBI Taxonomy" id="2838451"/>
    <lineage>
        <taxon>Bacteria</taxon>
        <taxon>Pseudomonadati</taxon>
        <taxon>Pseudomonadota</taxon>
        <taxon>Gammaproteobacteria</taxon>
        <taxon>Aeromonadales</taxon>
        <taxon>Succinivibrionaceae</taxon>
        <taxon>Anaerobiospirillum</taxon>
    </lineage>
</organism>
<sequence>MLLTLPAPKPDAAQNIVLSGPLINAKQNSKTDLSYIFSLAVRNYGHKYLRRPRGKGYGAGVVKNAPSKSMLAFMAELEGCSAVGLVLFFFFDDVSLFGGSYLDKRRFEPVEKEK</sequence>
<comment type="caution">
    <text evidence="1">The sequence shown here is derived from an EMBL/GenBank/DDBJ whole genome shotgun (WGS) entry which is preliminary data.</text>
</comment>
<gene>
    <name evidence="1" type="ORF">H9847_05200</name>
</gene>
<accession>A0A948TGF3</accession>
<evidence type="ECO:0000313" key="2">
    <source>
        <dbReference type="Proteomes" id="UP000733611"/>
    </source>
</evidence>
<reference evidence="1" key="1">
    <citation type="journal article" date="2021" name="PeerJ">
        <title>Extensive microbial diversity within the chicken gut microbiome revealed by metagenomics and culture.</title>
        <authorList>
            <person name="Gilroy R."/>
            <person name="Ravi A."/>
            <person name="Getino M."/>
            <person name="Pursley I."/>
            <person name="Horton D.L."/>
            <person name="Alikhan N.F."/>
            <person name="Baker D."/>
            <person name="Gharbi K."/>
            <person name="Hall N."/>
            <person name="Watson M."/>
            <person name="Adriaenssens E.M."/>
            <person name="Foster-Nyarko E."/>
            <person name="Jarju S."/>
            <person name="Secka A."/>
            <person name="Antonio M."/>
            <person name="Oren A."/>
            <person name="Chaudhuri R.R."/>
            <person name="La Ragione R."/>
            <person name="Hildebrand F."/>
            <person name="Pallen M.J."/>
        </authorList>
    </citation>
    <scope>NUCLEOTIDE SEQUENCE</scope>
    <source>
        <strain evidence="1">378</strain>
    </source>
</reference>
<evidence type="ECO:0000313" key="1">
    <source>
        <dbReference type="EMBL" id="MBU3844253.1"/>
    </source>
</evidence>
<reference evidence="1" key="2">
    <citation type="submission" date="2021-04" db="EMBL/GenBank/DDBJ databases">
        <authorList>
            <person name="Gilroy R."/>
        </authorList>
    </citation>
    <scope>NUCLEOTIDE SEQUENCE</scope>
    <source>
        <strain evidence="1">378</strain>
    </source>
</reference>
<proteinExistence type="predicted"/>
<protein>
    <submittedName>
        <fullName evidence="1">Uncharacterized protein</fullName>
    </submittedName>
</protein>
<dbReference type="AlphaFoldDB" id="A0A948TGF3"/>
<dbReference type="Proteomes" id="UP000733611">
    <property type="component" value="Unassembled WGS sequence"/>
</dbReference>
<dbReference type="EMBL" id="JAHLFE010000104">
    <property type="protein sequence ID" value="MBU3844253.1"/>
    <property type="molecule type" value="Genomic_DNA"/>
</dbReference>
<name>A0A948TGF3_9GAMM</name>